<evidence type="ECO:0000256" key="7">
    <source>
        <dbReference type="PROSITE-ProRule" id="PRU10141"/>
    </source>
</evidence>
<evidence type="ECO:0000256" key="1">
    <source>
        <dbReference type="ARBA" id="ARBA00022527"/>
    </source>
</evidence>
<keyword evidence="5 6" id="KW-0067">ATP-binding</keyword>
<organism evidence="9 10">
    <name type="scientific">Adiantum capillus-veneris</name>
    <name type="common">Maidenhair fern</name>
    <dbReference type="NCBI Taxonomy" id="13818"/>
    <lineage>
        <taxon>Eukaryota</taxon>
        <taxon>Viridiplantae</taxon>
        <taxon>Streptophyta</taxon>
        <taxon>Embryophyta</taxon>
        <taxon>Tracheophyta</taxon>
        <taxon>Polypodiopsida</taxon>
        <taxon>Polypodiidae</taxon>
        <taxon>Polypodiales</taxon>
        <taxon>Pteridineae</taxon>
        <taxon>Pteridaceae</taxon>
        <taxon>Vittarioideae</taxon>
        <taxon>Adiantum</taxon>
    </lineage>
</organism>
<keyword evidence="2" id="KW-0808">Transferase</keyword>
<dbReference type="InterPro" id="IPR000719">
    <property type="entry name" value="Prot_kinase_dom"/>
</dbReference>
<dbReference type="AlphaFoldDB" id="A0A9D4UK55"/>
<dbReference type="EMBL" id="JABFUD020000015">
    <property type="protein sequence ID" value="KAI5069366.1"/>
    <property type="molecule type" value="Genomic_DNA"/>
</dbReference>
<evidence type="ECO:0000313" key="9">
    <source>
        <dbReference type="EMBL" id="KAI5069366.1"/>
    </source>
</evidence>
<reference evidence="9" key="1">
    <citation type="submission" date="2021-01" db="EMBL/GenBank/DDBJ databases">
        <title>Adiantum capillus-veneris genome.</title>
        <authorList>
            <person name="Fang Y."/>
            <person name="Liao Q."/>
        </authorList>
    </citation>
    <scope>NUCLEOTIDE SEQUENCE</scope>
    <source>
        <strain evidence="9">H3</strain>
        <tissue evidence="9">Leaf</tissue>
    </source>
</reference>
<keyword evidence="1" id="KW-0723">Serine/threonine-protein kinase</keyword>
<evidence type="ECO:0000256" key="5">
    <source>
        <dbReference type="ARBA" id="ARBA00022840"/>
    </source>
</evidence>
<evidence type="ECO:0000313" key="10">
    <source>
        <dbReference type="Proteomes" id="UP000886520"/>
    </source>
</evidence>
<keyword evidence="4" id="KW-0418">Kinase</keyword>
<dbReference type="InterPro" id="IPR017441">
    <property type="entry name" value="Protein_kinase_ATP_BS"/>
</dbReference>
<gene>
    <name evidence="9" type="ORF">GOP47_0015667</name>
</gene>
<dbReference type="FunFam" id="3.30.200.20:FF:000042">
    <property type="entry name" value="Aurora kinase A"/>
    <property type="match status" value="1"/>
</dbReference>
<keyword evidence="10" id="KW-1185">Reference proteome</keyword>
<dbReference type="SUPFAM" id="SSF56112">
    <property type="entry name" value="Protein kinase-like (PK-like)"/>
    <property type="match status" value="1"/>
</dbReference>
<accession>A0A9D4UK55</accession>
<dbReference type="GO" id="GO:0005524">
    <property type="term" value="F:ATP binding"/>
    <property type="evidence" value="ECO:0007669"/>
    <property type="project" value="UniProtKB-UniRule"/>
</dbReference>
<dbReference type="GO" id="GO:0004674">
    <property type="term" value="F:protein serine/threonine kinase activity"/>
    <property type="evidence" value="ECO:0007669"/>
    <property type="project" value="UniProtKB-KW"/>
</dbReference>
<keyword evidence="3 6" id="KW-0547">Nucleotide-binding</keyword>
<dbReference type="Gene3D" id="3.30.200.20">
    <property type="entry name" value="Phosphorylase Kinase, domain 1"/>
    <property type="match status" value="1"/>
</dbReference>
<dbReference type="Pfam" id="PF00069">
    <property type="entry name" value="Pkinase"/>
    <property type="match status" value="1"/>
</dbReference>
<protein>
    <recommendedName>
        <fullName evidence="8">Protein kinase domain-containing protein</fullName>
    </recommendedName>
</protein>
<dbReference type="OrthoDB" id="377346at2759"/>
<evidence type="ECO:0000256" key="4">
    <source>
        <dbReference type="ARBA" id="ARBA00022777"/>
    </source>
</evidence>
<dbReference type="SMART" id="SM00220">
    <property type="entry name" value="S_TKc"/>
    <property type="match status" value="1"/>
</dbReference>
<evidence type="ECO:0000259" key="8">
    <source>
        <dbReference type="PROSITE" id="PS50011"/>
    </source>
</evidence>
<dbReference type="PANTHER" id="PTHR24350">
    <property type="entry name" value="SERINE/THREONINE-PROTEIN KINASE IAL-RELATED"/>
    <property type="match status" value="1"/>
</dbReference>
<sequence length="159" mass="18659">MEDLRVHVHKIEGNGGVVDSESRHWTLSDFDNGKPLGRGMFGIVYLVREKKSKYIIALKVLYKKQLEEACMEPLLQQQIQIESHLRHPNILHLYGYFHDESRVFLIVEYAACGELYKELQRQKRFNKQRAATVDYISINGREFFHWRSPNDKPAKKTVG</sequence>
<proteinExistence type="predicted"/>
<feature type="binding site" evidence="6 7">
    <location>
        <position position="59"/>
    </location>
    <ligand>
        <name>ATP</name>
        <dbReference type="ChEBI" id="CHEBI:30616"/>
    </ligand>
</feature>
<evidence type="ECO:0000256" key="3">
    <source>
        <dbReference type="ARBA" id="ARBA00022741"/>
    </source>
</evidence>
<dbReference type="PROSITE" id="PS00107">
    <property type="entry name" value="PROTEIN_KINASE_ATP"/>
    <property type="match status" value="1"/>
</dbReference>
<dbReference type="PROSITE" id="PS50011">
    <property type="entry name" value="PROTEIN_KINASE_DOM"/>
    <property type="match status" value="1"/>
</dbReference>
<evidence type="ECO:0000256" key="6">
    <source>
        <dbReference type="PIRSR" id="PIRSR630616-2"/>
    </source>
</evidence>
<feature type="domain" description="Protein kinase" evidence="8">
    <location>
        <begin position="30"/>
        <end position="159"/>
    </location>
</feature>
<dbReference type="InterPro" id="IPR030616">
    <property type="entry name" value="Aur-like"/>
</dbReference>
<dbReference type="Proteomes" id="UP000886520">
    <property type="component" value="Chromosome 15"/>
</dbReference>
<dbReference type="InterPro" id="IPR011009">
    <property type="entry name" value="Kinase-like_dom_sf"/>
</dbReference>
<name>A0A9D4UK55_ADICA</name>
<evidence type="ECO:0000256" key="2">
    <source>
        <dbReference type="ARBA" id="ARBA00022679"/>
    </source>
</evidence>
<comment type="caution">
    <text evidence="9">The sequence shown here is derived from an EMBL/GenBank/DDBJ whole genome shotgun (WGS) entry which is preliminary data.</text>
</comment>
<feature type="binding site" evidence="6">
    <location>
        <begin position="108"/>
        <end position="110"/>
    </location>
    <ligand>
        <name>ATP</name>
        <dbReference type="ChEBI" id="CHEBI:30616"/>
    </ligand>
</feature>